<evidence type="ECO:0000256" key="1">
    <source>
        <dbReference type="ARBA" id="ARBA00022603"/>
    </source>
</evidence>
<dbReference type="Gene3D" id="3.40.50.150">
    <property type="entry name" value="Vaccinia Virus protein VP39"/>
    <property type="match status" value="1"/>
</dbReference>
<dbReference type="InterPro" id="IPR004398">
    <property type="entry name" value="RNA_MeTrfase_RsmD"/>
</dbReference>
<organism evidence="3 4">
    <name type="scientific">Listeria weihenstephanensis</name>
    <dbReference type="NCBI Taxonomy" id="1006155"/>
    <lineage>
        <taxon>Bacteria</taxon>
        <taxon>Bacillati</taxon>
        <taxon>Bacillota</taxon>
        <taxon>Bacilli</taxon>
        <taxon>Bacillales</taxon>
        <taxon>Listeriaceae</taxon>
        <taxon>Listeria</taxon>
    </lineage>
</organism>
<keyword evidence="4" id="KW-1185">Reference proteome</keyword>
<keyword evidence="2 3" id="KW-0808">Transferase</keyword>
<keyword evidence="1 3" id="KW-0489">Methyltransferase</keyword>
<accession>A0A1S7FTK6</accession>
<protein>
    <submittedName>
        <fullName evidence="3">DNA methyltransferase</fullName>
    </submittedName>
</protein>
<evidence type="ECO:0000256" key="2">
    <source>
        <dbReference type="ARBA" id="ARBA00022679"/>
    </source>
</evidence>
<sequence>MRVIAGERKGHHLKAVPGTNTRPTTDKIKESLFSIIGPFFDGEKVLDLFAGSGGLGIEALSRGASECVFIDQAQAAIKTVHLNVSACHLEAQAHIFRNESKRALKLLAKNAWAFDLVFLDPPYKKQQLEQLMTSLAELELVNDEALAICEHDADAKLPDEIAGFKKIREERYGITVLSIFEYEKEVAING</sequence>
<dbReference type="GO" id="GO:0031167">
    <property type="term" value="P:rRNA methylation"/>
    <property type="evidence" value="ECO:0007669"/>
    <property type="project" value="InterPro"/>
</dbReference>
<dbReference type="InterPro" id="IPR002052">
    <property type="entry name" value="DNA_methylase_N6_adenine_CS"/>
</dbReference>
<dbReference type="EMBL" id="CP011102">
    <property type="protein sequence ID" value="AQY50697.1"/>
    <property type="molecule type" value="Genomic_DNA"/>
</dbReference>
<dbReference type="NCBIfam" id="TIGR00095">
    <property type="entry name" value="16S rRNA (guanine(966)-N(2))-methyltransferase RsmD"/>
    <property type="match status" value="1"/>
</dbReference>
<dbReference type="PROSITE" id="PS00092">
    <property type="entry name" value="N6_MTASE"/>
    <property type="match status" value="1"/>
</dbReference>
<dbReference type="CDD" id="cd02440">
    <property type="entry name" value="AdoMet_MTases"/>
    <property type="match status" value="1"/>
</dbReference>
<dbReference type="KEGG" id="lwi:UE46_06395"/>
<dbReference type="Proteomes" id="UP000223060">
    <property type="component" value="Chromosome"/>
</dbReference>
<dbReference type="RefSeq" id="WP_118907482.1">
    <property type="nucleotide sequence ID" value="NZ_CP011102.1"/>
</dbReference>
<dbReference type="PIRSF" id="PIRSF004553">
    <property type="entry name" value="CHP00095"/>
    <property type="match status" value="1"/>
</dbReference>
<evidence type="ECO:0000313" key="3">
    <source>
        <dbReference type="EMBL" id="AQY50697.1"/>
    </source>
</evidence>
<name>A0A1S7FTK6_9LIST</name>
<dbReference type="Pfam" id="PF03602">
    <property type="entry name" value="Cons_hypoth95"/>
    <property type="match status" value="1"/>
</dbReference>
<dbReference type="InterPro" id="IPR029063">
    <property type="entry name" value="SAM-dependent_MTases_sf"/>
</dbReference>
<evidence type="ECO:0000313" key="4">
    <source>
        <dbReference type="Proteomes" id="UP000223060"/>
    </source>
</evidence>
<dbReference type="GO" id="GO:0003676">
    <property type="term" value="F:nucleic acid binding"/>
    <property type="evidence" value="ECO:0007669"/>
    <property type="project" value="InterPro"/>
</dbReference>
<dbReference type="AlphaFoldDB" id="A0A1S7FTK6"/>
<dbReference type="SUPFAM" id="SSF53335">
    <property type="entry name" value="S-adenosyl-L-methionine-dependent methyltransferases"/>
    <property type="match status" value="1"/>
</dbReference>
<gene>
    <name evidence="3" type="ORF">UE46_06395</name>
</gene>
<dbReference type="GO" id="GO:0008168">
    <property type="term" value="F:methyltransferase activity"/>
    <property type="evidence" value="ECO:0007669"/>
    <property type="project" value="UniProtKB-KW"/>
</dbReference>
<dbReference type="PANTHER" id="PTHR43542">
    <property type="entry name" value="METHYLTRANSFERASE"/>
    <property type="match status" value="1"/>
</dbReference>
<reference evidence="4" key="1">
    <citation type="submission" date="2015-03" db="EMBL/GenBank/DDBJ databases">
        <authorList>
            <person name="Ferrari E."/>
            <person name="Walter M.C."/>
            <person name="Huptas C."/>
            <person name="Scherer S."/>
            <person name="Mueller-Herbst S."/>
        </authorList>
    </citation>
    <scope>NUCLEOTIDE SEQUENCE [LARGE SCALE GENOMIC DNA]</scope>
    <source>
        <strain evidence="4">LWP01</strain>
    </source>
</reference>
<dbReference type="PANTHER" id="PTHR43542:SF1">
    <property type="entry name" value="METHYLTRANSFERASE"/>
    <property type="match status" value="1"/>
</dbReference>
<proteinExistence type="predicted"/>